<feature type="domain" description="B30.2/SPRY" evidence="1">
    <location>
        <begin position="1"/>
        <end position="200"/>
    </location>
</feature>
<dbReference type="WBParaSite" id="L893_g7809.t1">
    <property type="protein sequence ID" value="L893_g7809.t1"/>
    <property type="gene ID" value="L893_g7809"/>
</dbReference>
<dbReference type="GO" id="GO:0019005">
    <property type="term" value="C:SCF ubiquitin ligase complex"/>
    <property type="evidence" value="ECO:0007669"/>
    <property type="project" value="TreeGrafter"/>
</dbReference>
<accession>A0A1I8AP82</accession>
<keyword evidence="2" id="KW-1185">Reference proteome</keyword>
<dbReference type="InterPro" id="IPR013320">
    <property type="entry name" value="ConA-like_dom_sf"/>
</dbReference>
<dbReference type="InterPro" id="IPR043136">
    <property type="entry name" value="B30.2/SPRY_sf"/>
</dbReference>
<evidence type="ECO:0000313" key="2">
    <source>
        <dbReference type="Proteomes" id="UP000095287"/>
    </source>
</evidence>
<dbReference type="Pfam" id="PF00622">
    <property type="entry name" value="SPRY"/>
    <property type="match status" value="1"/>
</dbReference>
<dbReference type="AlphaFoldDB" id="A0A1I8AP82"/>
<name>A0A1I8AP82_9BILA</name>
<dbReference type="Gene3D" id="2.60.120.920">
    <property type="match status" value="1"/>
</dbReference>
<dbReference type="PANTHER" id="PTHR12245">
    <property type="entry name" value="SPRY DOMAIN CONTAINING SOCS BOX PROTEIN"/>
    <property type="match status" value="1"/>
</dbReference>
<sequence>MSTSSPTGVLSVDGIAMVPDSEWKWDEGSKEFSVGYKPILFKGTGVVFHPDLSFGTAAARVNKPLTSSTIAYWEIRVPHPLFGTSIMFGIGTKDARTTLPISFNDLLGEDDCSIGLNHNGKLLFSGEKFDFCDPLSSGKPEGVTLGVLFNGPQASLTFFNDGIKLGTVSPKLDLSQTYYPMVASTAQRSHFYIVRQLVAPPICPTLFESAVKRVARMVVCDEAVNYLPVPTNIKHSLYQQMRLIHIHNGYSSNSYDLDSDCVL</sequence>
<proteinExistence type="predicted"/>
<reference evidence="3" key="1">
    <citation type="submission" date="2016-11" db="UniProtKB">
        <authorList>
            <consortium name="WormBaseParasite"/>
        </authorList>
    </citation>
    <scope>IDENTIFICATION</scope>
</reference>
<dbReference type="SMART" id="SM00449">
    <property type="entry name" value="SPRY"/>
    <property type="match status" value="1"/>
</dbReference>
<protein>
    <submittedName>
        <fullName evidence="3">B30.2/SPRY domain-containing protein</fullName>
    </submittedName>
</protein>
<dbReference type="Proteomes" id="UP000095287">
    <property type="component" value="Unplaced"/>
</dbReference>
<evidence type="ECO:0000313" key="3">
    <source>
        <dbReference type="WBParaSite" id="L893_g7809.t1"/>
    </source>
</evidence>
<evidence type="ECO:0000259" key="1">
    <source>
        <dbReference type="PROSITE" id="PS50188"/>
    </source>
</evidence>
<dbReference type="SUPFAM" id="SSF49899">
    <property type="entry name" value="Concanavalin A-like lectins/glucanases"/>
    <property type="match status" value="1"/>
</dbReference>
<dbReference type="PROSITE" id="PS50188">
    <property type="entry name" value="B302_SPRY"/>
    <property type="match status" value="1"/>
</dbReference>
<organism evidence="2 3">
    <name type="scientific">Steinernema glaseri</name>
    <dbReference type="NCBI Taxonomy" id="37863"/>
    <lineage>
        <taxon>Eukaryota</taxon>
        <taxon>Metazoa</taxon>
        <taxon>Ecdysozoa</taxon>
        <taxon>Nematoda</taxon>
        <taxon>Chromadorea</taxon>
        <taxon>Rhabditida</taxon>
        <taxon>Tylenchina</taxon>
        <taxon>Panagrolaimomorpha</taxon>
        <taxon>Strongyloidoidea</taxon>
        <taxon>Steinernematidae</taxon>
        <taxon>Steinernema</taxon>
    </lineage>
</organism>
<dbReference type="InterPro" id="IPR001870">
    <property type="entry name" value="B30.2/SPRY"/>
</dbReference>
<dbReference type="InterPro" id="IPR003877">
    <property type="entry name" value="SPRY_dom"/>
</dbReference>
<dbReference type="GO" id="GO:0043161">
    <property type="term" value="P:proteasome-mediated ubiquitin-dependent protein catabolic process"/>
    <property type="evidence" value="ECO:0007669"/>
    <property type="project" value="TreeGrafter"/>
</dbReference>
<dbReference type="InterPro" id="IPR050672">
    <property type="entry name" value="FBXO45-Fsn/SPSB_families"/>
</dbReference>
<dbReference type="PANTHER" id="PTHR12245:SF12">
    <property type="entry name" value="SPRY DOMAIN-CONTAINING SOCS BOX PROTEIN 3"/>
    <property type="match status" value="1"/>
</dbReference>